<feature type="region of interest" description="Disordered" evidence="1">
    <location>
        <begin position="17"/>
        <end position="52"/>
    </location>
</feature>
<organism evidence="3 4">
    <name type="scientific">Teichococcus aestuarii</name>
    <dbReference type="NCBI Taxonomy" id="568898"/>
    <lineage>
        <taxon>Bacteria</taxon>
        <taxon>Pseudomonadati</taxon>
        <taxon>Pseudomonadota</taxon>
        <taxon>Alphaproteobacteria</taxon>
        <taxon>Acetobacterales</taxon>
        <taxon>Roseomonadaceae</taxon>
        <taxon>Roseomonas</taxon>
    </lineage>
</organism>
<evidence type="ECO:0008006" key="5">
    <source>
        <dbReference type="Google" id="ProtNLM"/>
    </source>
</evidence>
<evidence type="ECO:0000256" key="1">
    <source>
        <dbReference type="SAM" id="MobiDB-lite"/>
    </source>
</evidence>
<evidence type="ECO:0000313" key="3">
    <source>
        <dbReference type="EMBL" id="PWC29053.1"/>
    </source>
</evidence>
<feature type="chain" id="PRO_5015531940" description="DUF4168 domain-containing protein" evidence="2">
    <location>
        <begin position="20"/>
        <end position="164"/>
    </location>
</feature>
<sequence length="164" mass="17334">MKPILALALLAGLGGAALAQSSPGQTQATPPQPGRPQADASPPASPQPAATDLRDYARILQEAEDQLRQAIQRSGSEPASNQQKAMTPARMDMKAAAQRVHGAVRRVPRELRGDALYEDAERAVREGITPLSMPLSLEDTDGAAQRVLGTVEKLRAEVARRAGA</sequence>
<dbReference type="AlphaFoldDB" id="A0A2U1V593"/>
<gene>
    <name evidence="3" type="ORF">CR165_10725</name>
</gene>
<feature type="compositionally biased region" description="Low complexity" evidence="1">
    <location>
        <begin position="17"/>
        <end position="50"/>
    </location>
</feature>
<keyword evidence="2" id="KW-0732">Signal</keyword>
<feature type="signal peptide" evidence="2">
    <location>
        <begin position="1"/>
        <end position="19"/>
    </location>
</feature>
<proteinExistence type="predicted"/>
<dbReference type="Proteomes" id="UP000245048">
    <property type="component" value="Unassembled WGS sequence"/>
</dbReference>
<keyword evidence="4" id="KW-1185">Reference proteome</keyword>
<dbReference type="EMBL" id="PDOA01000005">
    <property type="protein sequence ID" value="PWC29053.1"/>
    <property type="molecule type" value="Genomic_DNA"/>
</dbReference>
<comment type="caution">
    <text evidence="3">The sequence shown here is derived from an EMBL/GenBank/DDBJ whole genome shotgun (WGS) entry which is preliminary data.</text>
</comment>
<feature type="compositionally biased region" description="Polar residues" evidence="1">
    <location>
        <begin position="70"/>
        <end position="85"/>
    </location>
</feature>
<accession>A0A2U1V593</accession>
<evidence type="ECO:0000313" key="4">
    <source>
        <dbReference type="Proteomes" id="UP000245048"/>
    </source>
</evidence>
<reference evidence="4" key="1">
    <citation type="submission" date="2017-10" db="EMBL/GenBank/DDBJ databases">
        <authorList>
            <person name="Toshchakov S.V."/>
            <person name="Goeva M.A."/>
        </authorList>
    </citation>
    <scope>NUCLEOTIDE SEQUENCE [LARGE SCALE GENOMIC DNA]</scope>
    <source>
        <strain evidence="4">JR1/69-1-13</strain>
    </source>
</reference>
<protein>
    <recommendedName>
        <fullName evidence="5">DUF4168 domain-containing protein</fullName>
    </recommendedName>
</protein>
<name>A0A2U1V593_9PROT</name>
<feature type="region of interest" description="Disordered" evidence="1">
    <location>
        <begin position="70"/>
        <end position="93"/>
    </location>
</feature>
<evidence type="ECO:0000256" key="2">
    <source>
        <dbReference type="SAM" id="SignalP"/>
    </source>
</evidence>